<reference evidence="3" key="1">
    <citation type="journal article" date="2014" name="Int. J. Syst. Evol. Microbiol.">
        <title>Complete genome sequence of Corynebacterium casei LMG S-19264T (=DSM 44701T), isolated from a smear-ripened cheese.</title>
        <authorList>
            <consortium name="US DOE Joint Genome Institute (JGI-PGF)"/>
            <person name="Walter F."/>
            <person name="Albersmeier A."/>
            <person name="Kalinowski J."/>
            <person name="Ruckert C."/>
        </authorList>
    </citation>
    <scope>NUCLEOTIDE SEQUENCE</scope>
    <source>
        <strain evidence="3">CGMCC 1.12181</strain>
    </source>
</reference>
<feature type="signal peptide" evidence="1">
    <location>
        <begin position="1"/>
        <end position="22"/>
    </location>
</feature>
<evidence type="ECO:0000313" key="3">
    <source>
        <dbReference type="EMBL" id="GGF93730.1"/>
    </source>
</evidence>
<dbReference type="SUPFAM" id="SSF50952">
    <property type="entry name" value="Soluble quinoprotein glucose dehydrogenase"/>
    <property type="match status" value="1"/>
</dbReference>
<proteinExistence type="predicted"/>
<evidence type="ECO:0000256" key="1">
    <source>
        <dbReference type="SAM" id="SignalP"/>
    </source>
</evidence>
<evidence type="ECO:0000259" key="2">
    <source>
        <dbReference type="Pfam" id="PF07995"/>
    </source>
</evidence>
<dbReference type="Gene3D" id="2.120.10.30">
    <property type="entry name" value="TolB, C-terminal domain"/>
    <property type="match status" value="1"/>
</dbReference>
<feature type="chain" id="PRO_5037540767" evidence="1">
    <location>
        <begin position="23"/>
        <end position="410"/>
    </location>
</feature>
<protein>
    <submittedName>
        <fullName evidence="3">Glucose dehydrogenase</fullName>
    </submittedName>
</protein>
<sequence length="410" mass="45234">MIKKFFQIYLLIHVMWLNFSHAQVPGGLYLTEVANIPNNMGIRSAYDGSGRLFTATQDGTIRIIDANGQLLSTPFLDISALVRSGGEQGLLGLAFHPNYNQNGYFFVNYTKESPNQGDTLIVRYQVSANPDIADPNSATILMRIEQDFGNHNGGNILFGPDGYLYIGMGDGGSGNDPNNRSQDMTQLLGKMLRIDVDGSLQQGDEACGLEPGPYGIPNDNPFVATNNTCDEIWASGLRNPWRWSFDRVTGDIYIADVGQSNWEEVNFQPANSSGGENYGWRCREGFHENTHPNATCNPPLPTFTDPIIEQAHTDGNCSITGGYNYRGPVTGLQDHYIFTDYCKSQLTLVTYSQNQWTTTEWNPAINPTGVTSFGEDHLGHVYITSQSGPIYRIDGPIADLIFQNGFEAIP</sequence>
<organism evidence="3 4">
    <name type="scientific">Marinicella pacifica</name>
    <dbReference type="NCBI Taxonomy" id="1171543"/>
    <lineage>
        <taxon>Bacteria</taxon>
        <taxon>Pseudomonadati</taxon>
        <taxon>Pseudomonadota</taxon>
        <taxon>Gammaproteobacteria</taxon>
        <taxon>Lysobacterales</taxon>
        <taxon>Marinicellaceae</taxon>
        <taxon>Marinicella</taxon>
    </lineage>
</organism>
<feature type="domain" description="Glucose/Sorbosone dehydrogenase" evidence="2">
    <location>
        <begin position="49"/>
        <end position="352"/>
    </location>
</feature>
<keyword evidence="1" id="KW-0732">Signal</keyword>
<name>A0A917CNC0_9GAMM</name>
<dbReference type="RefSeq" id="WP_188364980.1">
    <property type="nucleotide sequence ID" value="NZ_BAABJF010000002.1"/>
</dbReference>
<dbReference type="AlphaFoldDB" id="A0A917CNC0"/>
<dbReference type="InterPro" id="IPR011042">
    <property type="entry name" value="6-blade_b-propeller_TolB-like"/>
</dbReference>
<dbReference type="EMBL" id="BMEO01000005">
    <property type="protein sequence ID" value="GGF93730.1"/>
    <property type="molecule type" value="Genomic_DNA"/>
</dbReference>
<dbReference type="Proteomes" id="UP000605253">
    <property type="component" value="Unassembled WGS sequence"/>
</dbReference>
<accession>A0A917CNC0</accession>
<keyword evidence="4" id="KW-1185">Reference proteome</keyword>
<dbReference type="PANTHER" id="PTHR19328:SF75">
    <property type="entry name" value="ALDOSE SUGAR DEHYDROGENASE YLII"/>
    <property type="match status" value="1"/>
</dbReference>
<dbReference type="Pfam" id="PF07995">
    <property type="entry name" value="GSDH"/>
    <property type="match status" value="1"/>
</dbReference>
<dbReference type="InterPro" id="IPR012938">
    <property type="entry name" value="Glc/Sorbosone_DH"/>
</dbReference>
<gene>
    <name evidence="3" type="ORF">GCM10011365_13770</name>
</gene>
<dbReference type="PANTHER" id="PTHR19328">
    <property type="entry name" value="HEDGEHOG-INTERACTING PROTEIN"/>
    <property type="match status" value="1"/>
</dbReference>
<evidence type="ECO:0000313" key="4">
    <source>
        <dbReference type="Proteomes" id="UP000605253"/>
    </source>
</evidence>
<reference evidence="3" key="2">
    <citation type="submission" date="2020-09" db="EMBL/GenBank/DDBJ databases">
        <authorList>
            <person name="Sun Q."/>
            <person name="Zhou Y."/>
        </authorList>
    </citation>
    <scope>NUCLEOTIDE SEQUENCE</scope>
    <source>
        <strain evidence="3">CGMCC 1.12181</strain>
    </source>
</reference>
<dbReference type="InterPro" id="IPR011041">
    <property type="entry name" value="Quinoprot_gluc/sorb_DH_b-prop"/>
</dbReference>
<comment type="caution">
    <text evidence="3">The sequence shown here is derived from an EMBL/GenBank/DDBJ whole genome shotgun (WGS) entry which is preliminary data.</text>
</comment>